<dbReference type="AlphaFoldDB" id="A0A9N9CZB1"/>
<name>A0A9N9CZB1_9GLOM</name>
<feature type="non-terminal residue" evidence="1">
    <location>
        <position position="1"/>
    </location>
</feature>
<evidence type="ECO:0000313" key="1">
    <source>
        <dbReference type="EMBL" id="CAG8620603.1"/>
    </source>
</evidence>
<keyword evidence="2" id="KW-1185">Reference proteome</keyword>
<accession>A0A9N9CZB1</accession>
<gene>
    <name evidence="1" type="ORF">RFULGI_LOCUS7344</name>
</gene>
<dbReference type="Proteomes" id="UP000789396">
    <property type="component" value="Unassembled WGS sequence"/>
</dbReference>
<organism evidence="1 2">
    <name type="scientific">Racocetra fulgida</name>
    <dbReference type="NCBI Taxonomy" id="60492"/>
    <lineage>
        <taxon>Eukaryota</taxon>
        <taxon>Fungi</taxon>
        <taxon>Fungi incertae sedis</taxon>
        <taxon>Mucoromycota</taxon>
        <taxon>Glomeromycotina</taxon>
        <taxon>Glomeromycetes</taxon>
        <taxon>Diversisporales</taxon>
        <taxon>Gigasporaceae</taxon>
        <taxon>Racocetra</taxon>
    </lineage>
</organism>
<comment type="caution">
    <text evidence="1">The sequence shown here is derived from an EMBL/GenBank/DDBJ whole genome shotgun (WGS) entry which is preliminary data.</text>
</comment>
<evidence type="ECO:0000313" key="2">
    <source>
        <dbReference type="Proteomes" id="UP000789396"/>
    </source>
</evidence>
<reference evidence="1" key="1">
    <citation type="submission" date="2021-06" db="EMBL/GenBank/DDBJ databases">
        <authorList>
            <person name="Kallberg Y."/>
            <person name="Tangrot J."/>
            <person name="Rosling A."/>
        </authorList>
    </citation>
    <scope>NUCLEOTIDE SEQUENCE</scope>
    <source>
        <strain evidence="1">IN212</strain>
    </source>
</reference>
<proteinExistence type="predicted"/>
<sequence length="106" mass="12057">FFIPTSYSDLQIFGSQLPIQQLPSDEPFQRSKLSECDLRDSVNGSTVNTSHIEFSEELFESISESCDLQLEQSDNIDSTNADKLLIEEIVNLSSYDSYNTKIRLQL</sequence>
<dbReference type="OrthoDB" id="2372398at2759"/>
<dbReference type="EMBL" id="CAJVPZ010010543">
    <property type="protein sequence ID" value="CAG8620603.1"/>
    <property type="molecule type" value="Genomic_DNA"/>
</dbReference>
<protein>
    <submittedName>
        <fullName evidence="1">2862_t:CDS:1</fullName>
    </submittedName>
</protein>